<evidence type="ECO:0000313" key="1">
    <source>
        <dbReference type="EMBL" id="CAJ2679239.1"/>
    </source>
</evidence>
<name>A0ACB0MF80_TRIPR</name>
<proteinExistence type="predicted"/>
<gene>
    <name evidence="1" type="ORF">MILVUS5_LOCUS41374</name>
</gene>
<organism evidence="1 2">
    <name type="scientific">Trifolium pratense</name>
    <name type="common">Red clover</name>
    <dbReference type="NCBI Taxonomy" id="57577"/>
    <lineage>
        <taxon>Eukaryota</taxon>
        <taxon>Viridiplantae</taxon>
        <taxon>Streptophyta</taxon>
        <taxon>Embryophyta</taxon>
        <taxon>Tracheophyta</taxon>
        <taxon>Spermatophyta</taxon>
        <taxon>Magnoliopsida</taxon>
        <taxon>eudicotyledons</taxon>
        <taxon>Gunneridae</taxon>
        <taxon>Pentapetalae</taxon>
        <taxon>rosids</taxon>
        <taxon>fabids</taxon>
        <taxon>Fabales</taxon>
        <taxon>Fabaceae</taxon>
        <taxon>Papilionoideae</taxon>
        <taxon>50 kb inversion clade</taxon>
        <taxon>NPAAA clade</taxon>
        <taxon>Hologalegina</taxon>
        <taxon>IRL clade</taxon>
        <taxon>Trifolieae</taxon>
        <taxon>Trifolium</taxon>
    </lineage>
</organism>
<comment type="caution">
    <text evidence="1">The sequence shown here is derived from an EMBL/GenBank/DDBJ whole genome shotgun (WGS) entry which is preliminary data.</text>
</comment>
<dbReference type="Proteomes" id="UP001177021">
    <property type="component" value="Unassembled WGS sequence"/>
</dbReference>
<protein>
    <submittedName>
        <fullName evidence="1">Uncharacterized protein</fullName>
    </submittedName>
</protein>
<sequence>MPQVSALEQQSCQANQSEAFPLRNGFKNEFGSTSSAVGHDIVGDGVEKDSSKWQSKEKRNLRHTSKTRKQVSRKYIGMDGESKAYLTGTRNSYGLGEDSTLLMQF</sequence>
<keyword evidence="2" id="KW-1185">Reference proteome</keyword>
<evidence type="ECO:0000313" key="2">
    <source>
        <dbReference type="Proteomes" id="UP001177021"/>
    </source>
</evidence>
<reference evidence="1" key="1">
    <citation type="submission" date="2023-10" db="EMBL/GenBank/DDBJ databases">
        <authorList>
            <person name="Rodriguez Cubillos JULIANA M."/>
            <person name="De Vega J."/>
        </authorList>
    </citation>
    <scope>NUCLEOTIDE SEQUENCE</scope>
</reference>
<dbReference type="EMBL" id="CASHSV030000823">
    <property type="protein sequence ID" value="CAJ2679239.1"/>
    <property type="molecule type" value="Genomic_DNA"/>
</dbReference>
<accession>A0ACB0MF80</accession>